<evidence type="ECO:0000256" key="1">
    <source>
        <dbReference type="SAM" id="Phobius"/>
    </source>
</evidence>
<dbReference type="PATRIC" id="fig|76859.3.peg.1609"/>
<feature type="transmembrane region" description="Helical" evidence="1">
    <location>
        <begin position="281"/>
        <end position="300"/>
    </location>
</feature>
<sequence>MTNKFQSYVDNIQESNKKNLFILPLIILVVMQIIGFFLGMASVFIVSFISIIKHKTIDFEAFLSGTSFINLITYTLLLFFTILLIKQNTENKLSEIGINGENGIKYFCYGSLVGIVMATIVFLLLFFSNSILVEMNENIIYVDIFKVFAVFFVLALGDQILMRNYLLTFFTKIMGIKNSIISTSFISVLIFLIAKGFKILDIKTLILFLNIFLGYMLYSLIYYFYGNIWLVVGISTLNNFFQTMVFGSKLDILYAINPLFKLRIIENTIILNGGNCGFEGGIFYTILYLAGVLFMLYKINSEKVAEKNIKLN</sequence>
<proteinExistence type="predicted"/>
<feature type="domain" description="CAAX prenyl protease 2/Lysostaphin resistance protein A-like" evidence="2">
    <location>
        <begin position="144"/>
        <end position="241"/>
    </location>
</feature>
<protein>
    <submittedName>
        <fullName evidence="3">Transporter</fullName>
    </submittedName>
</protein>
<dbReference type="GO" id="GO:0080120">
    <property type="term" value="P:CAAX-box protein maturation"/>
    <property type="evidence" value="ECO:0007669"/>
    <property type="project" value="UniProtKB-ARBA"/>
</dbReference>
<dbReference type="AlphaFoldDB" id="A0A0M3USC7"/>
<reference evidence="3 4" key="1">
    <citation type="submission" date="2015-09" db="EMBL/GenBank/DDBJ databases">
        <authorList>
            <person name="Jackson K.R."/>
            <person name="Lunt B.L."/>
            <person name="Fisher J.N.B."/>
            <person name="Gardner A.V."/>
            <person name="Bailey M.E."/>
            <person name="Deus L.M."/>
            <person name="Earl A.S."/>
            <person name="Gibby P.D."/>
            <person name="Hartmann K.A."/>
            <person name="Liu J.E."/>
            <person name="Manci A.M."/>
            <person name="Nielsen D.A."/>
            <person name="Solomon M.B."/>
            <person name="Breakwell D.P."/>
            <person name="Burnett S.H."/>
            <person name="Grose J.H."/>
        </authorList>
    </citation>
    <scope>NUCLEOTIDE SEQUENCE [LARGE SCALE GENOMIC DNA]</scope>
    <source>
        <strain evidence="3 4">KCOM 1279</strain>
    </source>
</reference>
<evidence type="ECO:0000259" key="2">
    <source>
        <dbReference type="Pfam" id="PF02517"/>
    </source>
</evidence>
<name>A0A0M3USC7_9FUSO</name>
<organism evidence="3">
    <name type="scientific">Fusobacterium animalis</name>
    <dbReference type="NCBI Taxonomy" id="76859"/>
    <lineage>
        <taxon>Bacteria</taxon>
        <taxon>Fusobacteriati</taxon>
        <taxon>Fusobacteriota</taxon>
        <taxon>Fusobacteriia</taxon>
        <taxon>Fusobacteriales</taxon>
        <taxon>Fusobacteriaceae</taxon>
        <taxon>Fusobacterium</taxon>
    </lineage>
</organism>
<evidence type="ECO:0000313" key="3">
    <source>
        <dbReference type="EMBL" id="ALF18109.1"/>
    </source>
</evidence>
<feature type="transmembrane region" description="Helical" evidence="1">
    <location>
        <begin position="169"/>
        <end position="193"/>
    </location>
</feature>
<dbReference type="Pfam" id="PF02517">
    <property type="entry name" value="Rce1-like"/>
    <property type="match status" value="1"/>
</dbReference>
<accession>A0A0M3USC7</accession>
<keyword evidence="1" id="KW-0472">Membrane</keyword>
<feature type="transmembrane region" description="Helical" evidence="1">
    <location>
        <begin position="205"/>
        <end position="225"/>
    </location>
</feature>
<feature type="transmembrane region" description="Helical" evidence="1">
    <location>
        <begin position="61"/>
        <end position="84"/>
    </location>
</feature>
<dbReference type="GO" id="GO:0004175">
    <property type="term" value="F:endopeptidase activity"/>
    <property type="evidence" value="ECO:0007669"/>
    <property type="project" value="UniProtKB-ARBA"/>
</dbReference>
<dbReference type="PANTHER" id="PTHR39430:SF1">
    <property type="entry name" value="PROTEASE"/>
    <property type="match status" value="1"/>
</dbReference>
<keyword evidence="1" id="KW-0812">Transmembrane</keyword>
<evidence type="ECO:0000313" key="4">
    <source>
        <dbReference type="Proteomes" id="UP000063147"/>
    </source>
</evidence>
<dbReference type="EMBL" id="CP012713">
    <property type="protein sequence ID" value="ALF18109.1"/>
    <property type="molecule type" value="Genomic_DNA"/>
</dbReference>
<gene>
    <name evidence="3" type="ORF">RN98_07970</name>
</gene>
<feature type="transmembrane region" description="Helical" evidence="1">
    <location>
        <begin position="104"/>
        <end position="127"/>
    </location>
</feature>
<dbReference type="PANTHER" id="PTHR39430">
    <property type="entry name" value="MEMBRANE-ASSOCIATED PROTEASE-RELATED"/>
    <property type="match status" value="1"/>
</dbReference>
<dbReference type="Proteomes" id="UP000063147">
    <property type="component" value="Chromosome"/>
</dbReference>
<keyword evidence="1" id="KW-1133">Transmembrane helix</keyword>
<feature type="transmembrane region" description="Helical" evidence="1">
    <location>
        <begin position="139"/>
        <end position="157"/>
    </location>
</feature>
<feature type="transmembrane region" description="Helical" evidence="1">
    <location>
        <begin position="20"/>
        <end position="49"/>
    </location>
</feature>
<dbReference type="OrthoDB" id="324900at2"/>
<dbReference type="RefSeq" id="WP_060676402.1">
    <property type="nucleotide sequence ID" value="NZ_CP012713.1"/>
</dbReference>
<dbReference type="InterPro" id="IPR003675">
    <property type="entry name" value="Rce1/LyrA-like_dom"/>
</dbReference>